<reference evidence="1" key="1">
    <citation type="submission" date="2020-07" db="EMBL/GenBank/DDBJ databases">
        <title>Genome sequence and genetic diversity analysis of an under-domesticated orphan crop, white fonio (Digitaria exilis).</title>
        <authorList>
            <person name="Bennetzen J.L."/>
            <person name="Chen S."/>
            <person name="Ma X."/>
            <person name="Wang X."/>
            <person name="Yssel A.E.J."/>
            <person name="Chaluvadi S.R."/>
            <person name="Johnson M."/>
            <person name="Gangashetty P."/>
            <person name="Hamidou F."/>
            <person name="Sanogo M.D."/>
            <person name="Zwaenepoel A."/>
            <person name="Wallace J."/>
            <person name="Van De Peer Y."/>
            <person name="Van Deynze A."/>
        </authorList>
    </citation>
    <scope>NUCLEOTIDE SEQUENCE</scope>
    <source>
        <tissue evidence="1">Leaves</tissue>
    </source>
</reference>
<proteinExistence type="predicted"/>
<dbReference type="PANTHER" id="PTHR36140">
    <property type="entry name" value="F-BOX DOMAIN-CONTAINING PROTEIN-RELATED"/>
    <property type="match status" value="1"/>
</dbReference>
<protein>
    <submittedName>
        <fullName evidence="1">Uncharacterized protein</fullName>
    </submittedName>
</protein>
<sequence>MPPWGIPADQPQSLRLLGVTSGDRRQQQKLCFIDVGFDVDDRLHRAGLPCRTIFLLTSVLSTIDGQGTNMLKWVMPHGRLYIPGMMVCSSDDFRLRWFCERSGVILFTVGEESISPGLYALDVATHKVQKVVDGTGCGSWTNVVGYEMDPAGYLTSVACY</sequence>
<organism evidence="1 2">
    <name type="scientific">Digitaria exilis</name>
    <dbReference type="NCBI Taxonomy" id="1010633"/>
    <lineage>
        <taxon>Eukaryota</taxon>
        <taxon>Viridiplantae</taxon>
        <taxon>Streptophyta</taxon>
        <taxon>Embryophyta</taxon>
        <taxon>Tracheophyta</taxon>
        <taxon>Spermatophyta</taxon>
        <taxon>Magnoliopsida</taxon>
        <taxon>Liliopsida</taxon>
        <taxon>Poales</taxon>
        <taxon>Poaceae</taxon>
        <taxon>PACMAD clade</taxon>
        <taxon>Panicoideae</taxon>
        <taxon>Panicodae</taxon>
        <taxon>Paniceae</taxon>
        <taxon>Anthephorinae</taxon>
        <taxon>Digitaria</taxon>
    </lineage>
</organism>
<dbReference type="EMBL" id="JACEFO010002572">
    <property type="protein sequence ID" value="KAF8656039.1"/>
    <property type="molecule type" value="Genomic_DNA"/>
</dbReference>
<dbReference type="AlphaFoldDB" id="A0A835AIM8"/>
<name>A0A835AIM8_9POAL</name>
<evidence type="ECO:0000313" key="1">
    <source>
        <dbReference type="EMBL" id="KAF8656039.1"/>
    </source>
</evidence>
<keyword evidence="2" id="KW-1185">Reference proteome</keyword>
<dbReference type="Proteomes" id="UP000636709">
    <property type="component" value="Unassembled WGS sequence"/>
</dbReference>
<gene>
    <name evidence="1" type="ORF">HU200_060832</name>
</gene>
<evidence type="ECO:0000313" key="2">
    <source>
        <dbReference type="Proteomes" id="UP000636709"/>
    </source>
</evidence>
<comment type="caution">
    <text evidence="1">The sequence shown here is derived from an EMBL/GenBank/DDBJ whole genome shotgun (WGS) entry which is preliminary data.</text>
</comment>
<dbReference type="PANTHER" id="PTHR36140:SF9">
    <property type="entry name" value="F-BOX DOMAIN CONTAINING PROTEIN"/>
    <property type="match status" value="1"/>
</dbReference>
<accession>A0A835AIM8</accession>
<dbReference type="OrthoDB" id="686778at2759"/>